<dbReference type="Proteomes" id="UP001236404">
    <property type="component" value="Unassembled WGS sequence"/>
</dbReference>
<dbReference type="Gene3D" id="3.40.190.10">
    <property type="entry name" value="Periplasmic binding protein-like II"/>
    <property type="match status" value="1"/>
</dbReference>
<proteinExistence type="predicted"/>
<feature type="domain" description="Solute-binding protein family 5" evidence="2">
    <location>
        <begin position="100"/>
        <end position="423"/>
    </location>
</feature>
<evidence type="ECO:0000256" key="1">
    <source>
        <dbReference type="ARBA" id="ARBA00022729"/>
    </source>
</evidence>
<accession>A0ABT7TLL2</accession>
<organism evidence="3 4">
    <name type="scientific">Curtobacterium caseinilyticum</name>
    <dbReference type="NCBI Taxonomy" id="3055137"/>
    <lineage>
        <taxon>Bacteria</taxon>
        <taxon>Bacillati</taxon>
        <taxon>Actinomycetota</taxon>
        <taxon>Actinomycetes</taxon>
        <taxon>Micrococcales</taxon>
        <taxon>Microbacteriaceae</taxon>
        <taxon>Curtobacterium</taxon>
    </lineage>
</organism>
<dbReference type="InterPro" id="IPR030678">
    <property type="entry name" value="Peptide/Ni-bd"/>
</dbReference>
<dbReference type="SUPFAM" id="SSF53850">
    <property type="entry name" value="Periplasmic binding protein-like II"/>
    <property type="match status" value="1"/>
</dbReference>
<dbReference type="CDD" id="cd08494">
    <property type="entry name" value="PBP2_NikA_DppA_OppA_like_6"/>
    <property type="match status" value="1"/>
</dbReference>
<evidence type="ECO:0000259" key="2">
    <source>
        <dbReference type="Pfam" id="PF00496"/>
    </source>
</evidence>
<keyword evidence="1" id="KW-0732">Signal</keyword>
<comment type="caution">
    <text evidence="3">The sequence shown here is derived from an EMBL/GenBank/DDBJ whole genome shotgun (WGS) entry which is preliminary data.</text>
</comment>
<dbReference type="Gene3D" id="3.10.105.10">
    <property type="entry name" value="Dipeptide-binding Protein, Domain 3"/>
    <property type="match status" value="1"/>
</dbReference>
<dbReference type="InterPro" id="IPR000914">
    <property type="entry name" value="SBP_5_dom"/>
</dbReference>
<dbReference type="EMBL" id="JAUCMN010000001">
    <property type="protein sequence ID" value="MDM7890415.1"/>
    <property type="molecule type" value="Genomic_DNA"/>
</dbReference>
<dbReference type="Gene3D" id="3.90.76.10">
    <property type="entry name" value="Dipeptide-binding Protein, Domain 1"/>
    <property type="match status" value="1"/>
</dbReference>
<dbReference type="Pfam" id="PF00496">
    <property type="entry name" value="SBP_bac_5"/>
    <property type="match status" value="1"/>
</dbReference>
<evidence type="ECO:0000313" key="3">
    <source>
        <dbReference type="EMBL" id="MDM7890415.1"/>
    </source>
</evidence>
<keyword evidence="4" id="KW-1185">Reference proteome</keyword>
<protein>
    <submittedName>
        <fullName evidence="3">ABC transporter substrate-binding protein</fullName>
    </submittedName>
</protein>
<gene>
    <name evidence="3" type="ORF">QUG93_01825</name>
</gene>
<evidence type="ECO:0000313" key="4">
    <source>
        <dbReference type="Proteomes" id="UP001236404"/>
    </source>
</evidence>
<reference evidence="3 4" key="1">
    <citation type="submission" date="2023-06" db="EMBL/GenBank/DDBJ databases">
        <authorList>
            <person name="Feng G."/>
            <person name="Li J."/>
            <person name="Zhu H."/>
        </authorList>
    </citation>
    <scope>NUCLEOTIDE SEQUENCE [LARGE SCALE GENOMIC DNA]</scope>
    <source>
        <strain evidence="3 4">RHCKG28</strain>
    </source>
</reference>
<sequence>MSPLLPRTGTRTRPGTRRGTRSVRLALAATAVAVVSALTLSACSGSSDDRGGADATVRVGLVLEPTSLDIRKQSGAALDQVLIDNVYQGLVGRTADGEIRDVLASAHEVSSDGRTYTFTLRKGTTFQDGKPVTAADVVWSLQQVKGDDSYVDSAKLAGVTSITSPSDGVVELRLAEPDSDLLWNLTGRAGLVLEQAATNDLSDSANGTGPFEVSSWKQGDSLTFTRNDDYWGTAPKVGKIVFRYITDPSTAVNAMANGDLDVLNPVDGTLQTQLQGNQDVTLHRGKTTDKYTLAFNDAEAPFTDERVRRAIRQAIDPKALIKAIGGTGVEQGGPIPELDPGYEDLTSIDAYDPDNAKKLLAEAGESDLDLTLTYANVYPAAIGDVLKSQLADVGITLKVQRVDFATWLSQVFQDKDFQLSMVDHVEARDFGIWANPDYYFGYDNPEVQRLYAESIATTSQTEKEQALRKAARIVSEDAAGEWLYTATEITAVREGVTGFPVDGGNSRLDLSKLAVG</sequence>
<dbReference type="InterPro" id="IPR039424">
    <property type="entry name" value="SBP_5"/>
</dbReference>
<dbReference type="PIRSF" id="PIRSF002741">
    <property type="entry name" value="MppA"/>
    <property type="match status" value="1"/>
</dbReference>
<dbReference type="PANTHER" id="PTHR30290">
    <property type="entry name" value="PERIPLASMIC BINDING COMPONENT OF ABC TRANSPORTER"/>
    <property type="match status" value="1"/>
</dbReference>
<name>A0ABT7TLL2_9MICO</name>
<dbReference type="RefSeq" id="WP_289471898.1">
    <property type="nucleotide sequence ID" value="NZ_JAUCMN010000001.1"/>
</dbReference>
<dbReference type="PANTHER" id="PTHR30290:SF38">
    <property type="entry name" value="D,D-DIPEPTIDE-BINDING PERIPLASMIC PROTEIN DDPA-RELATED"/>
    <property type="match status" value="1"/>
</dbReference>